<comment type="caution">
    <text evidence="2">The sequence shown here is derived from an EMBL/GenBank/DDBJ whole genome shotgun (WGS) entry which is preliminary data.</text>
</comment>
<name>A0A9K3LKM4_9STRA</name>
<dbReference type="Proteomes" id="UP000693970">
    <property type="component" value="Unassembled WGS sequence"/>
</dbReference>
<dbReference type="CDD" id="cd00475">
    <property type="entry name" value="Cis_IPPS"/>
    <property type="match status" value="1"/>
</dbReference>
<dbReference type="GO" id="GO:0016094">
    <property type="term" value="P:polyprenol biosynthetic process"/>
    <property type="evidence" value="ECO:0007669"/>
    <property type="project" value="TreeGrafter"/>
</dbReference>
<dbReference type="PANTHER" id="PTHR10291:SF43">
    <property type="entry name" value="DEHYDRODOLICHYL DIPHOSPHATE SYNTHASE COMPLEX SUBUNIT DHDDS"/>
    <property type="match status" value="1"/>
</dbReference>
<keyword evidence="3" id="KW-1185">Reference proteome</keyword>
<accession>A0A9K3LKM4</accession>
<dbReference type="PANTHER" id="PTHR10291">
    <property type="entry name" value="DEHYDRODOLICHYL DIPHOSPHATE SYNTHASE FAMILY MEMBER"/>
    <property type="match status" value="1"/>
</dbReference>
<organism evidence="2 3">
    <name type="scientific">Nitzschia inconspicua</name>
    <dbReference type="NCBI Taxonomy" id="303405"/>
    <lineage>
        <taxon>Eukaryota</taxon>
        <taxon>Sar</taxon>
        <taxon>Stramenopiles</taxon>
        <taxon>Ochrophyta</taxon>
        <taxon>Bacillariophyta</taxon>
        <taxon>Bacillariophyceae</taxon>
        <taxon>Bacillariophycidae</taxon>
        <taxon>Bacillariales</taxon>
        <taxon>Bacillariaceae</taxon>
        <taxon>Nitzschia</taxon>
    </lineage>
</organism>
<feature type="compositionally biased region" description="Pro residues" evidence="1">
    <location>
        <begin position="130"/>
        <end position="139"/>
    </location>
</feature>
<evidence type="ECO:0000313" key="2">
    <source>
        <dbReference type="EMBL" id="KAG7363847.1"/>
    </source>
</evidence>
<dbReference type="OrthoDB" id="4173905at2759"/>
<dbReference type="EMBL" id="JAGRRH010000009">
    <property type="protein sequence ID" value="KAG7363847.1"/>
    <property type="molecule type" value="Genomic_DNA"/>
</dbReference>
<dbReference type="NCBIfam" id="TIGR00055">
    <property type="entry name" value="uppS"/>
    <property type="match status" value="1"/>
</dbReference>
<dbReference type="GO" id="GO:0045547">
    <property type="term" value="F:ditrans,polycis-polyprenyl diphosphate synthase [(2E,6E)-farnesyl diphosphate specific] activity"/>
    <property type="evidence" value="ECO:0007669"/>
    <property type="project" value="TreeGrafter"/>
</dbReference>
<protein>
    <submittedName>
        <fullName evidence="2">Undecaprenyl pyrophosphate synthetase</fullName>
    </submittedName>
</protein>
<dbReference type="AlphaFoldDB" id="A0A9K3LKM4"/>
<feature type="region of interest" description="Disordered" evidence="1">
    <location>
        <begin position="60"/>
        <end position="140"/>
    </location>
</feature>
<feature type="compositionally biased region" description="Low complexity" evidence="1">
    <location>
        <begin position="60"/>
        <end position="73"/>
    </location>
</feature>
<dbReference type="Pfam" id="PF01255">
    <property type="entry name" value="Prenyltransf"/>
    <property type="match status" value="2"/>
</dbReference>
<feature type="compositionally biased region" description="Low complexity" evidence="1">
    <location>
        <begin position="89"/>
        <end position="129"/>
    </location>
</feature>
<evidence type="ECO:0000313" key="3">
    <source>
        <dbReference type="Proteomes" id="UP000693970"/>
    </source>
</evidence>
<proteinExistence type="inferred from homology"/>
<feature type="compositionally biased region" description="Basic residues" evidence="1">
    <location>
        <begin position="74"/>
        <end position="88"/>
    </location>
</feature>
<dbReference type="InterPro" id="IPR018520">
    <property type="entry name" value="UPP_synth-like_CS"/>
</dbReference>
<dbReference type="PROSITE" id="PS01066">
    <property type="entry name" value="UPP_SYNTHASE"/>
    <property type="match status" value="1"/>
</dbReference>
<feature type="region of interest" description="Disordered" evidence="1">
    <location>
        <begin position="294"/>
        <end position="322"/>
    </location>
</feature>
<feature type="compositionally biased region" description="Low complexity" evidence="1">
    <location>
        <begin position="299"/>
        <end position="311"/>
    </location>
</feature>
<sequence length="448" mass="49843">MLSIQTIHNNNINNNNNNNGGGGGGGFGGFGGNSFVVMVDAAFLYSSSVQSVSSLSPSSSKQRIILSKQQQQQQHHHHHHLLIHHKNPTTKPITTTTTISNTPDPSTSTSTSSMSKLSSASSSSSKQQPFLPPPPPPPIRHVAFLCDGNSRWAQRQNLPTVCGHKQGADRLVQLIEHLTELPAVLVVSKEEESSSSSSSLASSSSSTIDYITLYGFSTENWNRPQQEIQDIFRVMEITAKTMLATINHNQSDDNINQQRTRPRPRRPIQVRILGDLEDPRIPVNTRMALRHLEQATAPTTTTTTTTGQNNNNHHDNHHHHHHHNNTTLTVCLAINYGGRQDIVRACRAIATQVADGTLTVDDITTNLIEGHLWTASIPSPDLVVRTSGECRLSNFLLWDVAYTELYFTDTLWPDFDIPSWQQAVLWYGQRQRRFGTRQQETINKSEVK</sequence>
<dbReference type="HAMAP" id="MF_01139">
    <property type="entry name" value="ISPT"/>
    <property type="match status" value="1"/>
</dbReference>
<gene>
    <name evidence="2" type="ORF">IV203_037048</name>
</gene>
<evidence type="ECO:0000256" key="1">
    <source>
        <dbReference type="SAM" id="MobiDB-lite"/>
    </source>
</evidence>
<reference evidence="2" key="1">
    <citation type="journal article" date="2021" name="Sci. Rep.">
        <title>Diploid genomic architecture of Nitzschia inconspicua, an elite biomass production diatom.</title>
        <authorList>
            <person name="Oliver A."/>
            <person name="Podell S."/>
            <person name="Pinowska A."/>
            <person name="Traller J.C."/>
            <person name="Smith S.R."/>
            <person name="McClure R."/>
            <person name="Beliaev A."/>
            <person name="Bohutskyi P."/>
            <person name="Hill E.A."/>
            <person name="Rabines A."/>
            <person name="Zheng H."/>
            <person name="Allen L.Z."/>
            <person name="Kuo A."/>
            <person name="Grigoriev I.V."/>
            <person name="Allen A.E."/>
            <person name="Hazlebeck D."/>
            <person name="Allen E.E."/>
        </authorList>
    </citation>
    <scope>NUCLEOTIDE SEQUENCE</scope>
    <source>
        <strain evidence="2">Hildebrandi</strain>
    </source>
</reference>
<dbReference type="InterPro" id="IPR001441">
    <property type="entry name" value="UPP_synth-like"/>
</dbReference>
<dbReference type="GO" id="GO:0005783">
    <property type="term" value="C:endoplasmic reticulum"/>
    <property type="evidence" value="ECO:0007669"/>
    <property type="project" value="TreeGrafter"/>
</dbReference>
<reference evidence="2" key="2">
    <citation type="submission" date="2021-04" db="EMBL/GenBank/DDBJ databases">
        <authorList>
            <person name="Podell S."/>
        </authorList>
    </citation>
    <scope>NUCLEOTIDE SEQUENCE</scope>
    <source>
        <strain evidence="2">Hildebrandi</strain>
    </source>
</reference>